<protein>
    <submittedName>
        <fullName evidence="1">Uncharacterized protein</fullName>
    </submittedName>
</protein>
<dbReference type="AlphaFoldDB" id="A0AAV7L8T8"/>
<comment type="caution">
    <text evidence="1">The sequence shown here is derived from an EMBL/GenBank/DDBJ whole genome shotgun (WGS) entry which is preliminary data.</text>
</comment>
<organism evidence="1 2">
    <name type="scientific">Pleurodeles waltl</name>
    <name type="common">Iberian ribbed newt</name>
    <dbReference type="NCBI Taxonomy" id="8319"/>
    <lineage>
        <taxon>Eukaryota</taxon>
        <taxon>Metazoa</taxon>
        <taxon>Chordata</taxon>
        <taxon>Craniata</taxon>
        <taxon>Vertebrata</taxon>
        <taxon>Euteleostomi</taxon>
        <taxon>Amphibia</taxon>
        <taxon>Batrachia</taxon>
        <taxon>Caudata</taxon>
        <taxon>Salamandroidea</taxon>
        <taxon>Salamandridae</taxon>
        <taxon>Pleurodelinae</taxon>
        <taxon>Pleurodeles</taxon>
    </lineage>
</organism>
<keyword evidence="2" id="KW-1185">Reference proteome</keyword>
<accession>A0AAV7L8T8</accession>
<evidence type="ECO:0000313" key="2">
    <source>
        <dbReference type="Proteomes" id="UP001066276"/>
    </source>
</evidence>
<dbReference type="Proteomes" id="UP001066276">
    <property type="component" value="Chromosome 11"/>
</dbReference>
<dbReference type="EMBL" id="JANPWB010000015">
    <property type="protein sequence ID" value="KAJ1088041.1"/>
    <property type="molecule type" value="Genomic_DNA"/>
</dbReference>
<proteinExistence type="predicted"/>
<name>A0AAV7L8T8_PLEWA</name>
<sequence length="79" mass="9196">MVSKLGPPTWKFWTVRRNKKPAVMRLSAVGKSEFARKVEKTSSSLCPLTACSNRHFPTADFQTTIERYERRRLCMNTYP</sequence>
<reference evidence="1" key="1">
    <citation type="journal article" date="2022" name="bioRxiv">
        <title>Sequencing and chromosome-scale assembly of the giantPleurodeles waltlgenome.</title>
        <authorList>
            <person name="Brown T."/>
            <person name="Elewa A."/>
            <person name="Iarovenko S."/>
            <person name="Subramanian E."/>
            <person name="Araus A.J."/>
            <person name="Petzold A."/>
            <person name="Susuki M."/>
            <person name="Suzuki K.-i.T."/>
            <person name="Hayashi T."/>
            <person name="Toyoda A."/>
            <person name="Oliveira C."/>
            <person name="Osipova E."/>
            <person name="Leigh N.D."/>
            <person name="Simon A."/>
            <person name="Yun M.H."/>
        </authorList>
    </citation>
    <scope>NUCLEOTIDE SEQUENCE</scope>
    <source>
        <strain evidence="1">20211129_DDA</strain>
        <tissue evidence="1">Liver</tissue>
    </source>
</reference>
<evidence type="ECO:0000313" key="1">
    <source>
        <dbReference type="EMBL" id="KAJ1088041.1"/>
    </source>
</evidence>
<gene>
    <name evidence="1" type="ORF">NDU88_001200</name>
</gene>